<evidence type="ECO:0000313" key="5">
    <source>
        <dbReference type="Proteomes" id="UP000297245"/>
    </source>
</evidence>
<feature type="compositionally biased region" description="Pro residues" evidence="2">
    <location>
        <begin position="87"/>
        <end position="96"/>
    </location>
</feature>
<gene>
    <name evidence="4" type="ORF">K435DRAFT_852531</name>
</gene>
<reference evidence="4 5" key="1">
    <citation type="journal article" date="2019" name="Nat. Ecol. Evol.">
        <title>Megaphylogeny resolves global patterns of mushroom evolution.</title>
        <authorList>
            <person name="Varga T."/>
            <person name="Krizsan K."/>
            <person name="Foldi C."/>
            <person name="Dima B."/>
            <person name="Sanchez-Garcia M."/>
            <person name="Sanchez-Ramirez S."/>
            <person name="Szollosi G.J."/>
            <person name="Szarkandi J.G."/>
            <person name="Papp V."/>
            <person name="Albert L."/>
            <person name="Andreopoulos W."/>
            <person name="Angelini C."/>
            <person name="Antonin V."/>
            <person name="Barry K.W."/>
            <person name="Bougher N.L."/>
            <person name="Buchanan P."/>
            <person name="Buyck B."/>
            <person name="Bense V."/>
            <person name="Catcheside P."/>
            <person name="Chovatia M."/>
            <person name="Cooper J."/>
            <person name="Damon W."/>
            <person name="Desjardin D."/>
            <person name="Finy P."/>
            <person name="Geml J."/>
            <person name="Haridas S."/>
            <person name="Hughes K."/>
            <person name="Justo A."/>
            <person name="Karasinski D."/>
            <person name="Kautmanova I."/>
            <person name="Kiss B."/>
            <person name="Kocsube S."/>
            <person name="Kotiranta H."/>
            <person name="LaButti K.M."/>
            <person name="Lechner B.E."/>
            <person name="Liimatainen K."/>
            <person name="Lipzen A."/>
            <person name="Lukacs Z."/>
            <person name="Mihaltcheva S."/>
            <person name="Morgado L.N."/>
            <person name="Niskanen T."/>
            <person name="Noordeloos M.E."/>
            <person name="Ohm R.A."/>
            <person name="Ortiz-Santana B."/>
            <person name="Ovrebo C."/>
            <person name="Racz N."/>
            <person name="Riley R."/>
            <person name="Savchenko A."/>
            <person name="Shiryaev A."/>
            <person name="Soop K."/>
            <person name="Spirin V."/>
            <person name="Szebenyi C."/>
            <person name="Tomsovsky M."/>
            <person name="Tulloss R.E."/>
            <person name="Uehling J."/>
            <person name="Grigoriev I.V."/>
            <person name="Vagvolgyi C."/>
            <person name="Papp T."/>
            <person name="Martin F.M."/>
            <person name="Miettinen O."/>
            <person name="Hibbett D.S."/>
            <person name="Nagy L.G."/>
        </authorList>
    </citation>
    <scope>NUCLEOTIDE SEQUENCE [LARGE SCALE GENOMIC DNA]</scope>
    <source>
        <strain evidence="4 5">CBS 962.96</strain>
    </source>
</reference>
<dbReference type="EMBL" id="ML179074">
    <property type="protein sequence ID" value="THV02683.1"/>
    <property type="molecule type" value="Genomic_DNA"/>
</dbReference>
<evidence type="ECO:0000313" key="4">
    <source>
        <dbReference type="EMBL" id="THV02683.1"/>
    </source>
</evidence>
<dbReference type="GO" id="GO:0008270">
    <property type="term" value="F:zinc ion binding"/>
    <property type="evidence" value="ECO:0007669"/>
    <property type="project" value="UniProtKB-KW"/>
</dbReference>
<accession>A0A4S8MIW7</accession>
<dbReference type="Proteomes" id="UP000297245">
    <property type="component" value="Unassembled WGS sequence"/>
</dbReference>
<keyword evidence="5" id="KW-1185">Reference proteome</keyword>
<sequence>MAFECPSCGKPFSNGSSLQKHRSTSQKCSKVKPKLKPVAARRKDKIPRASGSVDPVTEGEPSLGMNIEEHLDMVIDEPSPSATTELPPAPPPPTKPPTNALRPSRTGLLYNFLKDHHPPTLPSTEVPDQVPYPVPESTPESVGLPEFVYVDTDPDEFGIYRSYPTLPKSIPDEEIPLVDICEGSGFPCPPPLEPLSIFGSFAKKIQNAFAPFLNPSIFRLMAWFYNGHESKSFADLDNLVDNVIMADDFKKEDLKGFRAKKVARDMDEYLGPRFSFEC</sequence>
<evidence type="ECO:0000256" key="1">
    <source>
        <dbReference type="PROSITE-ProRule" id="PRU00042"/>
    </source>
</evidence>
<name>A0A4S8MIW7_DENBC</name>
<feature type="domain" description="C2H2-type" evidence="3">
    <location>
        <begin position="3"/>
        <end position="33"/>
    </location>
</feature>
<evidence type="ECO:0000259" key="3">
    <source>
        <dbReference type="PROSITE" id="PS50157"/>
    </source>
</evidence>
<evidence type="ECO:0000256" key="2">
    <source>
        <dbReference type="SAM" id="MobiDB-lite"/>
    </source>
</evidence>
<dbReference type="PROSITE" id="PS50157">
    <property type="entry name" value="ZINC_FINGER_C2H2_2"/>
    <property type="match status" value="1"/>
</dbReference>
<feature type="region of interest" description="Disordered" evidence="2">
    <location>
        <begin position="78"/>
        <end position="101"/>
    </location>
</feature>
<organism evidence="4 5">
    <name type="scientific">Dendrothele bispora (strain CBS 962.96)</name>
    <dbReference type="NCBI Taxonomy" id="1314807"/>
    <lineage>
        <taxon>Eukaryota</taxon>
        <taxon>Fungi</taxon>
        <taxon>Dikarya</taxon>
        <taxon>Basidiomycota</taxon>
        <taxon>Agaricomycotina</taxon>
        <taxon>Agaricomycetes</taxon>
        <taxon>Agaricomycetidae</taxon>
        <taxon>Agaricales</taxon>
        <taxon>Agaricales incertae sedis</taxon>
        <taxon>Dendrothele</taxon>
    </lineage>
</organism>
<dbReference type="InterPro" id="IPR013087">
    <property type="entry name" value="Znf_C2H2_type"/>
</dbReference>
<feature type="compositionally biased region" description="Basic residues" evidence="2">
    <location>
        <begin position="19"/>
        <end position="45"/>
    </location>
</feature>
<keyword evidence="1" id="KW-0863">Zinc-finger</keyword>
<dbReference type="AlphaFoldDB" id="A0A4S8MIW7"/>
<keyword evidence="1" id="KW-0862">Zinc</keyword>
<keyword evidence="1" id="KW-0479">Metal-binding</keyword>
<proteinExistence type="predicted"/>
<feature type="region of interest" description="Disordered" evidence="2">
    <location>
        <begin position="1"/>
        <end position="63"/>
    </location>
</feature>
<protein>
    <recommendedName>
        <fullName evidence="3">C2H2-type domain-containing protein</fullName>
    </recommendedName>
</protein>
<dbReference type="OrthoDB" id="3208495at2759"/>